<organism evidence="3 4">
    <name type="scientific">Leucothrix pacifica</name>
    <dbReference type="NCBI Taxonomy" id="1247513"/>
    <lineage>
        <taxon>Bacteria</taxon>
        <taxon>Pseudomonadati</taxon>
        <taxon>Pseudomonadota</taxon>
        <taxon>Gammaproteobacteria</taxon>
        <taxon>Thiotrichales</taxon>
        <taxon>Thiotrichaceae</taxon>
        <taxon>Leucothrix</taxon>
    </lineage>
</organism>
<dbReference type="EMBL" id="QGKM01000086">
    <property type="protein sequence ID" value="PWQ92516.1"/>
    <property type="molecule type" value="Genomic_DNA"/>
</dbReference>
<dbReference type="OrthoDB" id="9838048at2"/>
<sequence>MLSNKVKLIITLLLCIGVVLSVIFDEFLWNIILLVMLLAKKSLFKILVVLKQFFFQEGIVSIATIAWKKVFLSTSLALSKRAIINAVTGFFQERIVKPLIHPLTRYLKVRWRIFKASTWWQKLYTVIFGSVPASLLLWMVGFWNAITLLLKSFSLAKLLTMMLKLLLSFFVFFQNIWRSWIQPYIDYIIITIFVTYMEKLPIIGAGIRRLRITIKWKWRHYKRHKDRIIDQHVDQNVNLFSERIHQHVNKKKEMMGEVAASAKTSDESDRSDLEDAPDLAELEETLPESELEKMEDDAEKVGRVIYKIDGLVKPKSDSTKS</sequence>
<keyword evidence="2" id="KW-1133">Transmembrane helix</keyword>
<dbReference type="AlphaFoldDB" id="A0A317C1J6"/>
<dbReference type="RefSeq" id="WP_109839595.1">
    <property type="nucleotide sequence ID" value="NZ_QGKM01000086.1"/>
</dbReference>
<evidence type="ECO:0000313" key="3">
    <source>
        <dbReference type="EMBL" id="PWQ92516.1"/>
    </source>
</evidence>
<feature type="region of interest" description="Disordered" evidence="1">
    <location>
        <begin position="255"/>
        <end position="297"/>
    </location>
</feature>
<keyword evidence="2" id="KW-0472">Membrane</keyword>
<feature type="transmembrane region" description="Helical" evidence="2">
    <location>
        <begin position="6"/>
        <end position="39"/>
    </location>
</feature>
<evidence type="ECO:0000256" key="1">
    <source>
        <dbReference type="SAM" id="MobiDB-lite"/>
    </source>
</evidence>
<dbReference type="Proteomes" id="UP000245539">
    <property type="component" value="Unassembled WGS sequence"/>
</dbReference>
<feature type="compositionally biased region" description="Basic and acidic residues" evidence="1">
    <location>
        <begin position="264"/>
        <end position="273"/>
    </location>
</feature>
<comment type="caution">
    <text evidence="3">The sequence shown here is derived from an EMBL/GenBank/DDBJ whole genome shotgun (WGS) entry which is preliminary data.</text>
</comment>
<keyword evidence="4" id="KW-1185">Reference proteome</keyword>
<reference evidence="3 4" key="1">
    <citation type="submission" date="2018-05" db="EMBL/GenBank/DDBJ databases">
        <title>Leucothrix arctica sp. nov., isolated from Arctic seawater.</title>
        <authorList>
            <person name="Choi A."/>
            <person name="Baek K."/>
        </authorList>
    </citation>
    <scope>NUCLEOTIDE SEQUENCE [LARGE SCALE GENOMIC DNA]</scope>
    <source>
        <strain evidence="3 4">JCM 18388</strain>
    </source>
</reference>
<name>A0A317C1J6_9GAMM</name>
<proteinExistence type="predicted"/>
<gene>
    <name evidence="3" type="ORF">DKW60_20845</name>
</gene>
<evidence type="ECO:0000313" key="4">
    <source>
        <dbReference type="Proteomes" id="UP000245539"/>
    </source>
</evidence>
<evidence type="ECO:0000256" key="2">
    <source>
        <dbReference type="SAM" id="Phobius"/>
    </source>
</evidence>
<protein>
    <submittedName>
        <fullName evidence="3">Uncharacterized protein</fullName>
    </submittedName>
</protein>
<keyword evidence="2" id="KW-0812">Transmembrane</keyword>
<feature type="transmembrane region" description="Helical" evidence="2">
    <location>
        <begin position="123"/>
        <end position="150"/>
    </location>
</feature>
<feature type="transmembrane region" description="Helical" evidence="2">
    <location>
        <begin position="162"/>
        <end position="181"/>
    </location>
</feature>
<accession>A0A317C1J6</accession>
<feature type="transmembrane region" description="Helical" evidence="2">
    <location>
        <begin position="187"/>
        <end position="207"/>
    </location>
</feature>
<feature type="compositionally biased region" description="Acidic residues" evidence="1">
    <location>
        <begin position="274"/>
        <end position="297"/>
    </location>
</feature>